<feature type="compositionally biased region" description="Low complexity" evidence="1">
    <location>
        <begin position="212"/>
        <end position="232"/>
    </location>
</feature>
<name>A0A8C5XWB8_MICMU</name>
<dbReference type="Proteomes" id="UP000694394">
    <property type="component" value="Chromosome 3"/>
</dbReference>
<evidence type="ECO:0000313" key="2">
    <source>
        <dbReference type="Ensembl" id="ENSMICP00000042214.1"/>
    </source>
</evidence>
<keyword evidence="3" id="KW-1185">Reference proteome</keyword>
<dbReference type="Ensembl" id="ENSMICT00000066394.1">
    <property type="protein sequence ID" value="ENSMICP00000042214.1"/>
    <property type="gene ID" value="ENSMICG00000042306.1"/>
</dbReference>
<protein>
    <submittedName>
        <fullName evidence="2">Uncharacterized protein</fullName>
    </submittedName>
</protein>
<evidence type="ECO:0000313" key="3">
    <source>
        <dbReference type="Proteomes" id="UP000694394"/>
    </source>
</evidence>
<feature type="compositionally biased region" description="Low complexity" evidence="1">
    <location>
        <begin position="96"/>
        <end position="107"/>
    </location>
</feature>
<accession>A0A8C5XWB8</accession>
<dbReference type="PANTHER" id="PTHR47226">
    <property type="entry name" value="C2 CALCIUM-DEPENDENT DOMAIN-CONTAINING PROTEIN 4A"/>
    <property type="match status" value="1"/>
</dbReference>
<organism evidence="2 3">
    <name type="scientific">Microcebus murinus</name>
    <name type="common">Gray mouse lemur</name>
    <name type="synonym">Lemur murinus</name>
    <dbReference type="NCBI Taxonomy" id="30608"/>
    <lineage>
        <taxon>Eukaryota</taxon>
        <taxon>Metazoa</taxon>
        <taxon>Chordata</taxon>
        <taxon>Craniata</taxon>
        <taxon>Vertebrata</taxon>
        <taxon>Euteleostomi</taxon>
        <taxon>Mammalia</taxon>
        <taxon>Eutheria</taxon>
        <taxon>Euarchontoglires</taxon>
        <taxon>Primates</taxon>
        <taxon>Strepsirrhini</taxon>
        <taxon>Lemuriformes</taxon>
        <taxon>Cheirogaleidae</taxon>
        <taxon>Microcebus</taxon>
    </lineage>
</organism>
<dbReference type="AlphaFoldDB" id="A0A8C5XWB8"/>
<sequence>MWCLEKLCLGPERLRQGGDWLLPGRAREARARTTAACANVLTPDRIPEFCIPPRLVPSLALAALRHSWGEKAEADDGAGPTDWAALAGGLSLPHLPARAPPTASARCSRARTRRKESLFLGDRPPAGPAPGHTYGGGGRGPLQVPVPRFGRRPHGPAARRPGTRLPYGPAAPPPARPRGLLSARVRPAESRSGRARSVSSGRGRGAPPRPPSAASAPPARRAPGGGAPWLWAARRRPAPGRRVLPGQRRLRIRLLRADARAGARPAPSACRVSLVLQPPRAARRQRGSVLRPAASALGQDCCFGGLAETSAPPGRDKGRGLERGRLLGQGELPLGALLLL</sequence>
<reference evidence="2" key="1">
    <citation type="submission" date="2016-12" db="EMBL/GenBank/DDBJ databases">
        <title>Mouse lemur reference genome and diversity panel.</title>
        <authorList>
            <person name="Harris R."/>
            <person name="Larsen P."/>
            <person name="Liu Y."/>
            <person name="Hughes D.S."/>
            <person name="Murali S."/>
            <person name="Raveendran M."/>
            <person name="Korchina V."/>
            <person name="Wang M."/>
            <person name="Jhangiani S."/>
            <person name="Bandaranaike D."/>
            <person name="Bellair M."/>
            <person name="Blankenburg K."/>
            <person name="Chao H."/>
            <person name="Dahdouli M."/>
            <person name="Dinh H."/>
            <person name="Doddapaneni H."/>
            <person name="English A."/>
            <person name="Firestine M."/>
            <person name="Gnanaolivu R."/>
            <person name="Gross S."/>
            <person name="Hernandez B."/>
            <person name="Javaid M."/>
            <person name="Jayaseelan J."/>
            <person name="Jones J."/>
            <person name="Khan Z."/>
            <person name="Kovar C."/>
            <person name="Kurapati P."/>
            <person name="Le B."/>
            <person name="Lee S."/>
            <person name="Li M."/>
            <person name="Mathew T."/>
            <person name="Narasimhan A."/>
            <person name="Ngo D."/>
            <person name="Nguyen L."/>
            <person name="Okwuonu G."/>
            <person name="Ongeri F."/>
            <person name="Osuji N."/>
            <person name="Pu L.-L."/>
            <person name="Puazo M."/>
            <person name="Quiroz J."/>
            <person name="Raj R."/>
            <person name="Rajbhandari K."/>
            <person name="Reid J.G."/>
            <person name="Santibanez J."/>
            <person name="Sexton D."/>
            <person name="Skinner E."/>
            <person name="Vee V."/>
            <person name="Weissenberger G."/>
            <person name="Wu Y."/>
            <person name="Xin Y."/>
            <person name="Han Y."/>
            <person name="Campbell C."/>
            <person name="Brown A."/>
            <person name="Sullivan B."/>
            <person name="Shelton J."/>
            <person name="Brown S."/>
            <person name="Dudchenko O."/>
            <person name="Machol I."/>
            <person name="Durand N."/>
            <person name="Shamim M."/>
            <person name="Lieberman A."/>
            <person name="Muzny D.M."/>
            <person name="Richards S."/>
            <person name="Yoder A."/>
            <person name="Worley K.C."/>
            <person name="Rogers J."/>
            <person name="Gibbs R.A."/>
        </authorList>
    </citation>
    <scope>NUCLEOTIDE SEQUENCE [LARGE SCALE GENOMIC DNA]</scope>
</reference>
<reference evidence="2" key="3">
    <citation type="submission" date="2025-09" db="UniProtKB">
        <authorList>
            <consortium name="Ensembl"/>
        </authorList>
    </citation>
    <scope>IDENTIFICATION</scope>
</reference>
<reference evidence="2" key="2">
    <citation type="submission" date="2025-08" db="UniProtKB">
        <authorList>
            <consortium name="Ensembl"/>
        </authorList>
    </citation>
    <scope>IDENTIFICATION</scope>
</reference>
<dbReference type="PANTHER" id="PTHR47226:SF3">
    <property type="entry name" value="C2 CALCIUM-DEPENDENT DOMAIN-CONTAINING PROTEIN 4A"/>
    <property type="match status" value="1"/>
</dbReference>
<dbReference type="InterPro" id="IPR039208">
    <property type="entry name" value="C2_Ca-dependent_4"/>
</dbReference>
<dbReference type="EMBL" id="ABDC03004752">
    <property type="status" value="NOT_ANNOTATED_CDS"/>
    <property type="molecule type" value="Genomic_DNA"/>
</dbReference>
<feature type="region of interest" description="Disordered" evidence="1">
    <location>
        <begin position="93"/>
        <end position="233"/>
    </location>
</feature>
<feature type="compositionally biased region" description="Low complexity" evidence="1">
    <location>
        <begin position="155"/>
        <end position="168"/>
    </location>
</feature>
<proteinExistence type="predicted"/>
<evidence type="ECO:0000256" key="1">
    <source>
        <dbReference type="SAM" id="MobiDB-lite"/>
    </source>
</evidence>